<evidence type="ECO:0000313" key="2">
    <source>
        <dbReference type="EMBL" id="MCI67915.1"/>
    </source>
</evidence>
<feature type="compositionally biased region" description="Basic and acidic residues" evidence="1">
    <location>
        <begin position="32"/>
        <end position="42"/>
    </location>
</feature>
<dbReference type="Proteomes" id="UP000265520">
    <property type="component" value="Unassembled WGS sequence"/>
</dbReference>
<name>A0A392U830_9FABA</name>
<organism evidence="2 3">
    <name type="scientific">Trifolium medium</name>
    <dbReference type="NCBI Taxonomy" id="97028"/>
    <lineage>
        <taxon>Eukaryota</taxon>
        <taxon>Viridiplantae</taxon>
        <taxon>Streptophyta</taxon>
        <taxon>Embryophyta</taxon>
        <taxon>Tracheophyta</taxon>
        <taxon>Spermatophyta</taxon>
        <taxon>Magnoliopsida</taxon>
        <taxon>eudicotyledons</taxon>
        <taxon>Gunneridae</taxon>
        <taxon>Pentapetalae</taxon>
        <taxon>rosids</taxon>
        <taxon>fabids</taxon>
        <taxon>Fabales</taxon>
        <taxon>Fabaceae</taxon>
        <taxon>Papilionoideae</taxon>
        <taxon>50 kb inversion clade</taxon>
        <taxon>NPAAA clade</taxon>
        <taxon>Hologalegina</taxon>
        <taxon>IRL clade</taxon>
        <taxon>Trifolieae</taxon>
        <taxon>Trifolium</taxon>
    </lineage>
</organism>
<dbReference type="EMBL" id="LXQA010726628">
    <property type="protein sequence ID" value="MCI67915.1"/>
    <property type="molecule type" value="Genomic_DNA"/>
</dbReference>
<keyword evidence="3" id="KW-1185">Reference proteome</keyword>
<evidence type="ECO:0000256" key="1">
    <source>
        <dbReference type="SAM" id="MobiDB-lite"/>
    </source>
</evidence>
<sequence length="42" mass="4410">MVTEAAGIRAVMEAGCVSAAIPARSSQQLSTTRDRGFDDVLQ</sequence>
<evidence type="ECO:0000313" key="3">
    <source>
        <dbReference type="Proteomes" id="UP000265520"/>
    </source>
</evidence>
<reference evidence="2 3" key="1">
    <citation type="journal article" date="2018" name="Front. Plant Sci.">
        <title>Red Clover (Trifolium pratense) and Zigzag Clover (T. medium) - A Picture of Genomic Similarities and Differences.</title>
        <authorList>
            <person name="Dluhosova J."/>
            <person name="Istvanek J."/>
            <person name="Nedelnik J."/>
            <person name="Repkova J."/>
        </authorList>
    </citation>
    <scope>NUCLEOTIDE SEQUENCE [LARGE SCALE GENOMIC DNA]</scope>
    <source>
        <strain evidence="3">cv. 10/8</strain>
        <tissue evidence="2">Leaf</tissue>
    </source>
</reference>
<feature type="non-terminal residue" evidence="2">
    <location>
        <position position="42"/>
    </location>
</feature>
<proteinExistence type="predicted"/>
<comment type="caution">
    <text evidence="2">The sequence shown here is derived from an EMBL/GenBank/DDBJ whole genome shotgun (WGS) entry which is preliminary data.</text>
</comment>
<protein>
    <submittedName>
        <fullName evidence="2">Uncharacterized protein</fullName>
    </submittedName>
</protein>
<accession>A0A392U830</accession>
<feature type="region of interest" description="Disordered" evidence="1">
    <location>
        <begin position="23"/>
        <end position="42"/>
    </location>
</feature>
<dbReference type="AlphaFoldDB" id="A0A392U830"/>